<keyword evidence="5" id="KW-0067">ATP-binding</keyword>
<protein>
    <recommendedName>
        <fullName evidence="9">DNA 3'-5' helicase</fullName>
        <ecNumber evidence="9">5.6.2.4</ecNumber>
    </recommendedName>
</protein>
<dbReference type="PANTHER" id="PTHR13710">
    <property type="entry name" value="DNA HELICASE RECQ FAMILY MEMBER"/>
    <property type="match status" value="1"/>
</dbReference>
<comment type="catalytic activity">
    <reaction evidence="8">
        <text>Couples ATP hydrolysis with the unwinding of duplex DNA by translocating in the 3'-5' direction.</text>
        <dbReference type="EC" id="5.6.2.4"/>
    </reaction>
</comment>
<dbReference type="SMART" id="SM00490">
    <property type="entry name" value="HELICc"/>
    <property type="match status" value="1"/>
</dbReference>
<dbReference type="GO" id="GO:0006310">
    <property type="term" value="P:DNA recombination"/>
    <property type="evidence" value="ECO:0007669"/>
    <property type="project" value="InterPro"/>
</dbReference>
<dbReference type="InterPro" id="IPR011545">
    <property type="entry name" value="DEAD/DEAH_box_helicase_dom"/>
</dbReference>
<dbReference type="GO" id="GO:0009378">
    <property type="term" value="F:four-way junction helicase activity"/>
    <property type="evidence" value="ECO:0007669"/>
    <property type="project" value="TreeGrafter"/>
</dbReference>
<dbReference type="InterPro" id="IPR004589">
    <property type="entry name" value="DNA_helicase_ATP-dep_RecQ"/>
</dbReference>
<keyword evidence="6" id="KW-0238">DNA-binding</keyword>
<dbReference type="InterPro" id="IPR001650">
    <property type="entry name" value="Helicase_C-like"/>
</dbReference>
<dbReference type="InterPro" id="IPR027417">
    <property type="entry name" value="P-loop_NTPase"/>
</dbReference>
<dbReference type="InterPro" id="IPR036388">
    <property type="entry name" value="WH-like_DNA-bd_sf"/>
</dbReference>
<dbReference type="Gene3D" id="3.40.50.300">
    <property type="entry name" value="P-loop containing nucleotide triphosphate hydrolases"/>
    <property type="match status" value="2"/>
</dbReference>
<proteinExistence type="inferred from homology"/>
<evidence type="ECO:0000259" key="10">
    <source>
        <dbReference type="PROSITE" id="PS51192"/>
    </source>
</evidence>
<dbReference type="GO" id="GO:0043138">
    <property type="term" value="F:3'-5' DNA helicase activity"/>
    <property type="evidence" value="ECO:0007669"/>
    <property type="project" value="UniProtKB-EC"/>
</dbReference>
<dbReference type="RefSeq" id="WP_272736396.1">
    <property type="nucleotide sequence ID" value="NZ_CP116942.1"/>
</dbReference>
<evidence type="ECO:0000256" key="6">
    <source>
        <dbReference type="ARBA" id="ARBA00023125"/>
    </source>
</evidence>
<dbReference type="KEGG" id="ima:PO878_20490"/>
<dbReference type="PROSITE" id="PS51192">
    <property type="entry name" value="HELICASE_ATP_BIND_1"/>
    <property type="match status" value="1"/>
</dbReference>
<dbReference type="GO" id="GO:0016787">
    <property type="term" value="F:hydrolase activity"/>
    <property type="evidence" value="ECO:0007669"/>
    <property type="project" value="UniProtKB-KW"/>
</dbReference>
<dbReference type="SMART" id="SM00487">
    <property type="entry name" value="DEXDc"/>
    <property type="match status" value="1"/>
</dbReference>
<evidence type="ECO:0000256" key="5">
    <source>
        <dbReference type="ARBA" id="ARBA00022840"/>
    </source>
</evidence>
<evidence type="ECO:0000256" key="9">
    <source>
        <dbReference type="ARBA" id="ARBA00034808"/>
    </source>
</evidence>
<keyword evidence="13" id="KW-1185">Reference proteome</keyword>
<evidence type="ECO:0000256" key="7">
    <source>
        <dbReference type="ARBA" id="ARBA00023235"/>
    </source>
</evidence>
<dbReference type="SUPFAM" id="SSF53271">
    <property type="entry name" value="PRTase-like"/>
    <property type="match status" value="1"/>
</dbReference>
<dbReference type="GO" id="GO:0005737">
    <property type="term" value="C:cytoplasm"/>
    <property type="evidence" value="ECO:0007669"/>
    <property type="project" value="TreeGrafter"/>
</dbReference>
<dbReference type="Proteomes" id="UP001216390">
    <property type="component" value="Chromosome"/>
</dbReference>
<evidence type="ECO:0000256" key="4">
    <source>
        <dbReference type="ARBA" id="ARBA00022806"/>
    </source>
</evidence>
<keyword evidence="7" id="KW-0413">Isomerase</keyword>
<name>A0AAE9Y5F4_9ACTN</name>
<evidence type="ECO:0000256" key="1">
    <source>
        <dbReference type="ARBA" id="ARBA00005446"/>
    </source>
</evidence>
<dbReference type="GO" id="GO:0030894">
    <property type="term" value="C:replisome"/>
    <property type="evidence" value="ECO:0007669"/>
    <property type="project" value="TreeGrafter"/>
</dbReference>
<dbReference type="EC" id="5.6.2.4" evidence="9"/>
<comment type="similarity">
    <text evidence="1">Belongs to the helicase family. RecQ subfamily.</text>
</comment>
<accession>A0AAE9Y5F4</accession>
<dbReference type="Pfam" id="PF00270">
    <property type="entry name" value="DEAD"/>
    <property type="match status" value="1"/>
</dbReference>
<keyword evidence="3 12" id="KW-0378">Hydrolase</keyword>
<dbReference type="PROSITE" id="PS51194">
    <property type="entry name" value="HELICASE_CTER"/>
    <property type="match status" value="1"/>
</dbReference>
<evidence type="ECO:0000313" key="12">
    <source>
        <dbReference type="EMBL" id="WCO66874.1"/>
    </source>
</evidence>
<dbReference type="Pfam" id="PF00271">
    <property type="entry name" value="Helicase_C"/>
    <property type="match status" value="1"/>
</dbReference>
<keyword evidence="2" id="KW-0547">Nucleotide-binding</keyword>
<dbReference type="GO" id="GO:0005524">
    <property type="term" value="F:ATP binding"/>
    <property type="evidence" value="ECO:0007669"/>
    <property type="project" value="UniProtKB-KW"/>
</dbReference>
<dbReference type="GO" id="GO:0003677">
    <property type="term" value="F:DNA binding"/>
    <property type="evidence" value="ECO:0007669"/>
    <property type="project" value="UniProtKB-KW"/>
</dbReference>
<organism evidence="12 13">
    <name type="scientific">Iamia majanohamensis</name>
    <dbReference type="NCBI Taxonomy" id="467976"/>
    <lineage>
        <taxon>Bacteria</taxon>
        <taxon>Bacillati</taxon>
        <taxon>Actinomycetota</taxon>
        <taxon>Acidimicrobiia</taxon>
        <taxon>Acidimicrobiales</taxon>
        <taxon>Iamiaceae</taxon>
        <taxon>Iamia</taxon>
    </lineage>
</organism>
<evidence type="ECO:0000256" key="2">
    <source>
        <dbReference type="ARBA" id="ARBA00022741"/>
    </source>
</evidence>
<dbReference type="GO" id="GO:0006281">
    <property type="term" value="P:DNA repair"/>
    <property type="evidence" value="ECO:0007669"/>
    <property type="project" value="TreeGrafter"/>
</dbReference>
<evidence type="ECO:0000256" key="3">
    <source>
        <dbReference type="ARBA" id="ARBA00022801"/>
    </source>
</evidence>
<evidence type="ECO:0000313" key="13">
    <source>
        <dbReference type="Proteomes" id="UP001216390"/>
    </source>
</evidence>
<dbReference type="NCBIfam" id="TIGR00614">
    <property type="entry name" value="recQ_fam"/>
    <property type="match status" value="1"/>
</dbReference>
<dbReference type="PROSITE" id="PS00690">
    <property type="entry name" value="DEAH_ATP_HELICASE"/>
    <property type="match status" value="1"/>
</dbReference>
<gene>
    <name evidence="12" type="ORF">PO878_20490</name>
</gene>
<dbReference type="InterPro" id="IPR002464">
    <property type="entry name" value="DNA/RNA_helicase_DEAH_CS"/>
</dbReference>
<keyword evidence="4 12" id="KW-0347">Helicase</keyword>
<dbReference type="PANTHER" id="PTHR13710:SF105">
    <property type="entry name" value="ATP-DEPENDENT DNA HELICASE Q1"/>
    <property type="match status" value="1"/>
</dbReference>
<dbReference type="InterPro" id="IPR014001">
    <property type="entry name" value="Helicase_ATP-bd"/>
</dbReference>
<feature type="domain" description="Helicase C-terminal" evidence="11">
    <location>
        <begin position="241"/>
        <end position="404"/>
    </location>
</feature>
<reference evidence="12" key="1">
    <citation type="submission" date="2023-01" db="EMBL/GenBank/DDBJ databases">
        <title>The diversity of Class Acidimicrobiia in South China Sea sediment environments and the proposal of Iamia marina sp. nov., a novel species of the genus Iamia.</title>
        <authorList>
            <person name="He Y."/>
            <person name="Tian X."/>
        </authorList>
    </citation>
    <scope>NUCLEOTIDE SEQUENCE</scope>
    <source>
        <strain evidence="12">DSM 19957</strain>
    </source>
</reference>
<feature type="domain" description="Helicase ATP-binding" evidence="10">
    <location>
        <begin position="40"/>
        <end position="215"/>
    </location>
</feature>
<dbReference type="InterPro" id="IPR029057">
    <property type="entry name" value="PRTase-like"/>
</dbReference>
<dbReference type="EMBL" id="CP116942">
    <property type="protein sequence ID" value="WCO66874.1"/>
    <property type="molecule type" value="Genomic_DNA"/>
</dbReference>
<dbReference type="SUPFAM" id="SSF52540">
    <property type="entry name" value="P-loop containing nucleoside triphosphate hydrolases"/>
    <property type="match status" value="1"/>
</dbReference>
<sequence>MTPTPTATDPEARAARAQELLEALAGPEAVLRPEQLTAIEVAAGDGGRALVVQRTGFGKSAIYFIATKLRREAGHGPTLVVSPLLALMRDQVAAAERLGVRSATINSTNLDDWDAIEEQVAAGELDLLCISPERLNNPGFVRRVLPRLSAGLGLLVVDEAHCISDWGHDFRPDYRRIRDAIAGLSPETPVLATTATANERVCTDVAEQLGAEVTVLRGTLDRESLHLGVAALPTMAHRLAWLAQRIPEVEGTGIVYCLTVAQTDLVAEHLRAEGIDAVAYSSATDPDDRLRLEDDFKANRVKALVATSALGMGVDKPDVTFVFHVGAPPSPIAYYQQVGRAGRSVPRADAWLLPGEQDRAIWSWFAAVGLPPEDLCRRVLDALGDAGGEPVGVADLERTVDLRRGRLETLLKVLDVDGAVAKEGRGWVLTDRPWHYDRERVERVEAARRDEADAMVAYAEGSTCLMRSLRRSLDDPGADLGPCGRCTVCTGEGDPVALDPAAVRRAVEHLRGVDVPIPPRKQWARGLAEPRGNIKADVRAEEGRALARVDDAGWWPVVTAATAAGAPDDELVDGIAATLKRWPWEARPTWVAWVPSEAHGPLLEATAERLGALGKLPVHPVLTRVRPGPPQSSQQNSAHRLGNVWGAFAVDEGALPDAAVRRGPVLVLDDTWDSGWTMTVVAHLLRTAGTGPVLPLALARR</sequence>
<evidence type="ECO:0000259" key="11">
    <source>
        <dbReference type="PROSITE" id="PS51194"/>
    </source>
</evidence>
<dbReference type="AlphaFoldDB" id="A0AAE9Y5F4"/>
<dbReference type="Gene3D" id="1.10.10.10">
    <property type="entry name" value="Winged helix-like DNA-binding domain superfamily/Winged helix DNA-binding domain"/>
    <property type="match status" value="1"/>
</dbReference>
<dbReference type="GO" id="GO:0043590">
    <property type="term" value="C:bacterial nucleoid"/>
    <property type="evidence" value="ECO:0007669"/>
    <property type="project" value="TreeGrafter"/>
</dbReference>
<evidence type="ECO:0000256" key="8">
    <source>
        <dbReference type="ARBA" id="ARBA00034617"/>
    </source>
</evidence>